<gene>
    <name evidence="1" type="ORF">UFOVP383_97</name>
</gene>
<dbReference type="EMBL" id="LR798321">
    <property type="protein sequence ID" value="CAB5223499.1"/>
    <property type="molecule type" value="Genomic_DNA"/>
</dbReference>
<name>A0A6J7WZI9_9CAUD</name>
<accession>A0A6J7WZI9</accession>
<reference evidence="1" key="1">
    <citation type="submission" date="2020-05" db="EMBL/GenBank/DDBJ databases">
        <authorList>
            <person name="Chiriac C."/>
            <person name="Salcher M."/>
            <person name="Ghai R."/>
            <person name="Kavagutti S V."/>
        </authorList>
    </citation>
    <scope>NUCLEOTIDE SEQUENCE</scope>
</reference>
<evidence type="ECO:0000313" key="1">
    <source>
        <dbReference type="EMBL" id="CAB5223499.1"/>
    </source>
</evidence>
<sequence>MTMPFDLSDKEAAFLLALLESNKQTALQLLAAEHFYQPSLLPRLRKFTQEQKRQASNEA</sequence>
<organism evidence="1">
    <name type="scientific">uncultured Caudovirales phage</name>
    <dbReference type="NCBI Taxonomy" id="2100421"/>
    <lineage>
        <taxon>Viruses</taxon>
        <taxon>Duplodnaviria</taxon>
        <taxon>Heunggongvirae</taxon>
        <taxon>Uroviricota</taxon>
        <taxon>Caudoviricetes</taxon>
        <taxon>Peduoviridae</taxon>
        <taxon>Maltschvirus</taxon>
        <taxon>Maltschvirus maltsch</taxon>
    </lineage>
</organism>
<protein>
    <submittedName>
        <fullName evidence="1">Uncharacterized protein</fullName>
    </submittedName>
</protein>
<proteinExistence type="predicted"/>